<evidence type="ECO:0000256" key="1">
    <source>
        <dbReference type="SAM" id="Coils"/>
    </source>
</evidence>
<keyword evidence="4" id="KW-0347">Helicase</keyword>
<dbReference type="Pfam" id="PF00271">
    <property type="entry name" value="Helicase_C"/>
    <property type="match status" value="1"/>
</dbReference>
<proteinExistence type="predicted"/>
<dbReference type="Gene3D" id="3.40.50.300">
    <property type="entry name" value="P-loop containing nucleotide triphosphate hydrolases"/>
    <property type="match status" value="2"/>
</dbReference>
<feature type="coiled-coil region" evidence="1">
    <location>
        <begin position="124"/>
        <end position="194"/>
    </location>
</feature>
<dbReference type="SMART" id="SM00487">
    <property type="entry name" value="DEXDc"/>
    <property type="match status" value="1"/>
</dbReference>
<evidence type="ECO:0000313" key="5">
    <source>
        <dbReference type="Proteomes" id="UP000605676"/>
    </source>
</evidence>
<dbReference type="PANTHER" id="PTHR47396">
    <property type="entry name" value="TYPE I RESTRICTION ENZYME ECOKI R PROTEIN"/>
    <property type="match status" value="1"/>
</dbReference>
<dbReference type="InterPro" id="IPR006935">
    <property type="entry name" value="Helicase/UvrB_N"/>
</dbReference>
<name>A0ABS1HJZ9_9BACT</name>
<dbReference type="Pfam" id="PF08463">
    <property type="entry name" value="EcoEI_R_C"/>
    <property type="match status" value="1"/>
</dbReference>
<dbReference type="PROSITE" id="PS51192">
    <property type="entry name" value="HELICASE_ATP_BIND_1"/>
    <property type="match status" value="1"/>
</dbReference>
<dbReference type="InterPro" id="IPR050742">
    <property type="entry name" value="Helicase_Restrict-Modif_Enz"/>
</dbReference>
<reference evidence="4 5" key="1">
    <citation type="submission" date="2021-01" db="EMBL/GenBank/DDBJ databases">
        <title>Carboxyliciviraga sp.nov., isolated from coastal sediments.</title>
        <authorList>
            <person name="Lu D."/>
            <person name="Zhang T."/>
        </authorList>
    </citation>
    <scope>NUCLEOTIDE SEQUENCE [LARGE SCALE GENOMIC DNA]</scope>
    <source>
        <strain evidence="4 5">N1Y132</strain>
    </source>
</reference>
<feature type="domain" description="Helicase C-terminal" evidence="3">
    <location>
        <begin position="612"/>
        <end position="768"/>
    </location>
</feature>
<dbReference type="InterPro" id="IPR025285">
    <property type="entry name" value="DUF4145"/>
</dbReference>
<dbReference type="Gene3D" id="3.90.1570.30">
    <property type="match status" value="1"/>
</dbReference>
<dbReference type="InterPro" id="IPR027417">
    <property type="entry name" value="P-loop_NTPase"/>
</dbReference>
<dbReference type="Pfam" id="PF04313">
    <property type="entry name" value="HSDR_N"/>
    <property type="match status" value="1"/>
</dbReference>
<evidence type="ECO:0000313" key="4">
    <source>
        <dbReference type="EMBL" id="MBK3517603.1"/>
    </source>
</evidence>
<keyword evidence="4" id="KW-0378">Hydrolase</keyword>
<keyword evidence="4" id="KW-0067">ATP-binding</keyword>
<keyword evidence="1" id="KW-0175">Coiled coil</keyword>
<dbReference type="InterPro" id="IPR001650">
    <property type="entry name" value="Helicase_C-like"/>
</dbReference>
<gene>
    <name evidence="4" type="ORF">JIV24_09700</name>
</gene>
<organism evidence="4 5">
    <name type="scientific">Carboxylicivirga marina</name>
    <dbReference type="NCBI Taxonomy" id="2800988"/>
    <lineage>
        <taxon>Bacteria</taxon>
        <taxon>Pseudomonadati</taxon>
        <taxon>Bacteroidota</taxon>
        <taxon>Bacteroidia</taxon>
        <taxon>Marinilabiliales</taxon>
        <taxon>Marinilabiliaceae</taxon>
        <taxon>Carboxylicivirga</taxon>
    </lineage>
</organism>
<keyword evidence="4" id="KW-0547">Nucleotide-binding</keyword>
<dbReference type="InterPro" id="IPR013670">
    <property type="entry name" value="EcoEI_R_C_dom"/>
</dbReference>
<dbReference type="SUPFAM" id="SSF52540">
    <property type="entry name" value="P-loop containing nucleoside triphosphate hydrolases"/>
    <property type="match status" value="2"/>
</dbReference>
<dbReference type="Pfam" id="PF13643">
    <property type="entry name" value="DUF4145"/>
    <property type="match status" value="1"/>
</dbReference>
<dbReference type="CDD" id="cd18032">
    <property type="entry name" value="DEXHc_RE_I_III_res"/>
    <property type="match status" value="1"/>
</dbReference>
<dbReference type="InterPro" id="IPR007409">
    <property type="entry name" value="Restrct_endonuc_type1_HsdR_N"/>
</dbReference>
<keyword evidence="5" id="KW-1185">Reference proteome</keyword>
<evidence type="ECO:0000259" key="3">
    <source>
        <dbReference type="PROSITE" id="PS51194"/>
    </source>
</evidence>
<feature type="domain" description="Helicase ATP-binding" evidence="2">
    <location>
        <begin position="371"/>
        <end position="530"/>
    </location>
</feature>
<dbReference type="PANTHER" id="PTHR47396:SF1">
    <property type="entry name" value="ATP-DEPENDENT HELICASE IRC3-RELATED"/>
    <property type="match status" value="1"/>
</dbReference>
<accession>A0ABS1HJZ9</accession>
<comment type="caution">
    <text evidence="4">The sequence shown here is derived from an EMBL/GenBank/DDBJ whole genome shotgun (WGS) entry which is preliminary data.</text>
</comment>
<dbReference type="Proteomes" id="UP000605676">
    <property type="component" value="Unassembled WGS sequence"/>
</dbReference>
<dbReference type="RefSeq" id="WP_200464830.1">
    <property type="nucleotide sequence ID" value="NZ_JAENRR010000018.1"/>
</dbReference>
<dbReference type="EMBL" id="JAENRR010000018">
    <property type="protein sequence ID" value="MBK3517603.1"/>
    <property type="molecule type" value="Genomic_DNA"/>
</dbReference>
<evidence type="ECO:0000259" key="2">
    <source>
        <dbReference type="PROSITE" id="PS51192"/>
    </source>
</evidence>
<dbReference type="Pfam" id="PF04851">
    <property type="entry name" value="ResIII"/>
    <property type="match status" value="1"/>
</dbReference>
<dbReference type="GO" id="GO:0004386">
    <property type="term" value="F:helicase activity"/>
    <property type="evidence" value="ECO:0007669"/>
    <property type="project" value="UniProtKB-KW"/>
</dbReference>
<dbReference type="PROSITE" id="PS51194">
    <property type="entry name" value="HELICASE_CTER"/>
    <property type="match status" value="1"/>
</dbReference>
<dbReference type="InterPro" id="IPR014001">
    <property type="entry name" value="Helicase_ATP-bd"/>
</dbReference>
<sequence>MEKAEQRVNTEPVSTASYCRLVLEEVIHRIYEYEYIEYPYNKELVNLMNNEELKRLIPFAHQNGIHLVRKTGNNAAHYGRKVNNKDALQSLKYLYGFLKWFAGTYSPEKMTLPGAFDESLVPKLGAEQRKLKEQQLENQKEQEALQAQIAQLLAEKEAILQQAKESEASLHAYKQEAEQAKELLQQQKDERRVKAPSEYTEAETRLHLIDANLKEAGWSELREGRELEYPVKGMPVTRDNPHGNGYADYVLWDDNGKPLAVIEAKRTSKDIEAGKHQAFLYANCLEQMHGQRPLIFFTNGYEIKLWNDTFYTTPRLCFGFYTKDELQWSIHQRNTRQDIRKAKINLNIAGRPYQTEAIQRVAESFVVDAPNGLMGNKREALLVMATGSGKTRTAAALVDVFIKHNWVKRVLFLADRNALVTQAKNSFGEHLKECTAIDLTKEKEKDTTRLVFSTYPTMMNCIDNARQGDERFYGVGHFDMIIVDEAHRSVYNRYQAIFDYFDALIVGLTATPKDSIDHNTFELFACSNDDPTFSYELDEAVPTYLKPYKNIDVSTDFMREGIKYSELTEDEKAQYEETFQDKATGLFPEEIQANAMNKWLFNKDTVNKVLDTLMQHGLKIEGGDKIGRTIIFAVNQKHAKFIEDCFTERYPHLPAGFISTVHNKVSHAQSLIEAFCDQHKENLPQIAVSVDMMDTGIDAPRVLNLIFFKVVRSYAKFWQMIGRGTRLCPDVFGPGEDKEHFLIFDVCQNFEFFELNKKGVDTNLAKPITQQIFEARLQVSRLLAETGEMENVELATSLLNTLHQSIVTLNRERFQVKMNLRYVEEFEERKRWNNLSADDVHQIEEYLSALPIPESINETARRFDLMMLKLQLANLLMLNSEKGYHENLVEIANQLSKVYTVPQVLRSKPLIEQMKDPDFYQKLSQKRMEEIREEIRELVCYIDRKKQTSFYTNLEDSEVILGAAEPYVPSHNRSIYKERVERFIRENKHQLTITKLSGNIPITNDELSLLEKILFDGQERGSKEDFATVFGEQPLGTFIRSIIGLDSAAAQDAFSEFLQVGKLQADQMTFIQNIITYLTKNGTIDKRMLFQPPFTDMNDQGLFGVFDDAEAGRIIHIIDEINENAVVG</sequence>
<dbReference type="CDD" id="cd18799">
    <property type="entry name" value="SF2_C_EcoAI-like"/>
    <property type="match status" value="1"/>
</dbReference>
<protein>
    <submittedName>
        <fullName evidence="4">DEAD/DEAH box helicase family protein</fullName>
    </submittedName>
</protein>